<feature type="transmembrane region" description="Helical" evidence="1">
    <location>
        <begin position="6"/>
        <end position="26"/>
    </location>
</feature>
<dbReference type="EMBL" id="CP002824">
    <property type="protein sequence ID" value="AEG98765.1"/>
    <property type="molecule type" value="Genomic_DNA"/>
</dbReference>
<gene>
    <name evidence="2" type="ordered locus">EAE_19290</name>
</gene>
<evidence type="ECO:0008006" key="4">
    <source>
        <dbReference type="Google" id="ProtNLM"/>
    </source>
</evidence>
<name>A0A0H3FSV2_KLEAK</name>
<accession>A0A0H3FSV2</accession>
<keyword evidence="1" id="KW-1133">Transmembrane helix</keyword>
<dbReference type="PATRIC" id="fig|1028307.3.peg.3857"/>
<dbReference type="HOGENOM" id="CLU_160618_0_0_6"/>
<keyword evidence="1" id="KW-0472">Membrane</keyword>
<dbReference type="RefSeq" id="WP_015705437.1">
    <property type="nucleotide sequence ID" value="NC_015663.1"/>
</dbReference>
<protein>
    <recommendedName>
        <fullName evidence="4">DUF3592 domain-containing protein</fullName>
    </recommendedName>
</protein>
<evidence type="ECO:0000256" key="1">
    <source>
        <dbReference type="SAM" id="Phobius"/>
    </source>
</evidence>
<evidence type="ECO:0000313" key="3">
    <source>
        <dbReference type="Proteomes" id="UP000008881"/>
    </source>
</evidence>
<dbReference type="AlphaFoldDB" id="A0A0H3FSV2"/>
<reference evidence="2 3" key="1">
    <citation type="journal article" date="2012" name="J. Bacteriol.">
        <title>Complete genome sequence of Enterobacter aerogenes KCTC 2190.</title>
        <authorList>
            <person name="Shin S.H."/>
            <person name="Kim S."/>
            <person name="Kim J.Y."/>
            <person name="Lee S."/>
            <person name="Um Y."/>
            <person name="Oh M.K."/>
            <person name="Kim Y.R."/>
            <person name="Lee J."/>
            <person name="Yang K.S."/>
        </authorList>
    </citation>
    <scope>NUCLEOTIDE SEQUENCE [LARGE SCALE GENOMIC DNA]</scope>
    <source>
        <strain evidence="2 3">KCTC 2190</strain>
    </source>
</reference>
<dbReference type="OrthoDB" id="6627659at2"/>
<keyword evidence="1" id="KW-0812">Transmembrane</keyword>
<proteinExistence type="predicted"/>
<keyword evidence="3" id="KW-1185">Reference proteome</keyword>
<dbReference type="Proteomes" id="UP000008881">
    <property type="component" value="Chromosome"/>
</dbReference>
<sequence>MDILFFIVMGLIVLVFGIYPMARFLYQDFYPYLKDSFTHSEVLQSGIAVNADIIAAHQTSAWSGSKPIYRITFKFKTREQVEVQASLNHTLNFSDIERFKPGNGTTIKYDPANPQRIALYDRPLFL</sequence>
<dbReference type="GeneID" id="93312043"/>
<dbReference type="KEGG" id="eae:EAE_19290"/>
<dbReference type="eggNOG" id="ENOG5032VGZ">
    <property type="taxonomic scope" value="Bacteria"/>
</dbReference>
<organism evidence="2 3">
    <name type="scientific">Klebsiella aerogenes (strain ATCC 13048 / DSM 30053 / CCUG 1429 / JCM 1235 / KCTC 2190 / NBRC 13534 / NCIMB 10102 / NCTC 10006 / CDC 819-56)</name>
    <name type="common">Enterobacter aerogenes</name>
    <dbReference type="NCBI Taxonomy" id="1028307"/>
    <lineage>
        <taxon>Bacteria</taxon>
        <taxon>Pseudomonadati</taxon>
        <taxon>Pseudomonadota</taxon>
        <taxon>Gammaproteobacteria</taxon>
        <taxon>Enterobacterales</taxon>
        <taxon>Enterobacteriaceae</taxon>
        <taxon>Klebsiella/Raoultella group</taxon>
        <taxon>Klebsiella</taxon>
    </lineage>
</organism>
<evidence type="ECO:0000313" key="2">
    <source>
        <dbReference type="EMBL" id="AEG98765.1"/>
    </source>
</evidence>